<reference evidence="4 5" key="1">
    <citation type="journal article" date="2018" name="PLoS ONE">
        <title>The draft genome of Kipferlia bialata reveals reductive genome evolution in fornicate parasites.</title>
        <authorList>
            <person name="Tanifuji G."/>
            <person name="Takabayashi S."/>
            <person name="Kume K."/>
            <person name="Takagi M."/>
            <person name="Nakayama T."/>
            <person name="Kamikawa R."/>
            <person name="Inagaki Y."/>
            <person name="Hashimoto T."/>
        </authorList>
    </citation>
    <scope>NUCLEOTIDE SEQUENCE [LARGE SCALE GENOMIC DNA]</scope>
    <source>
        <strain evidence="4">NY0173</strain>
    </source>
</reference>
<dbReference type="GO" id="GO:0005737">
    <property type="term" value="C:cytoplasm"/>
    <property type="evidence" value="ECO:0007669"/>
    <property type="project" value="TreeGrafter"/>
</dbReference>
<feature type="non-terminal residue" evidence="4">
    <location>
        <position position="1"/>
    </location>
</feature>
<keyword evidence="1" id="KW-0547">Nucleotide-binding</keyword>
<dbReference type="InterPro" id="IPR000719">
    <property type="entry name" value="Prot_kinase_dom"/>
</dbReference>
<dbReference type="OrthoDB" id="9396925at2759"/>
<keyword evidence="5" id="KW-1185">Reference proteome</keyword>
<sequence length="60" mass="7040">AKHRLTGSFVAIKIIPKVRLLASRQVVDRVRREINIMRMFRHPHIIQLYDVVDSPDAIHI</sequence>
<gene>
    <name evidence="4" type="ORF">KIPB_016270</name>
</gene>
<dbReference type="EMBL" id="BDIP01009807">
    <property type="protein sequence ID" value="GIQ92479.1"/>
    <property type="molecule type" value="Genomic_DNA"/>
</dbReference>
<feature type="domain" description="Protein kinase" evidence="3">
    <location>
        <begin position="1"/>
        <end position="60"/>
    </location>
</feature>
<dbReference type="AlphaFoldDB" id="A0A9K3DEE3"/>
<dbReference type="GO" id="GO:0005524">
    <property type="term" value="F:ATP binding"/>
    <property type="evidence" value="ECO:0007669"/>
    <property type="project" value="UniProtKB-KW"/>
</dbReference>
<dbReference type="GO" id="GO:0035556">
    <property type="term" value="P:intracellular signal transduction"/>
    <property type="evidence" value="ECO:0007669"/>
    <property type="project" value="TreeGrafter"/>
</dbReference>
<evidence type="ECO:0000256" key="1">
    <source>
        <dbReference type="ARBA" id="ARBA00022741"/>
    </source>
</evidence>
<evidence type="ECO:0000256" key="2">
    <source>
        <dbReference type="ARBA" id="ARBA00022840"/>
    </source>
</evidence>
<evidence type="ECO:0000313" key="5">
    <source>
        <dbReference type="Proteomes" id="UP000265618"/>
    </source>
</evidence>
<accession>A0A9K3DEE3</accession>
<feature type="non-terminal residue" evidence="4">
    <location>
        <position position="60"/>
    </location>
</feature>
<name>A0A9K3DEE3_9EUKA</name>
<evidence type="ECO:0000259" key="3">
    <source>
        <dbReference type="PROSITE" id="PS50011"/>
    </source>
</evidence>
<dbReference type="PANTHER" id="PTHR24346">
    <property type="entry name" value="MAP/MICROTUBULE AFFINITY-REGULATING KINASE"/>
    <property type="match status" value="1"/>
</dbReference>
<dbReference type="GO" id="GO:0004674">
    <property type="term" value="F:protein serine/threonine kinase activity"/>
    <property type="evidence" value="ECO:0007669"/>
    <property type="project" value="TreeGrafter"/>
</dbReference>
<protein>
    <recommendedName>
        <fullName evidence="3">Protein kinase domain-containing protein</fullName>
    </recommendedName>
</protein>
<dbReference type="SUPFAM" id="SSF56112">
    <property type="entry name" value="Protein kinase-like (PK-like)"/>
    <property type="match status" value="1"/>
</dbReference>
<keyword evidence="2" id="KW-0067">ATP-binding</keyword>
<dbReference type="PROSITE" id="PS50011">
    <property type="entry name" value="PROTEIN_KINASE_DOM"/>
    <property type="match status" value="1"/>
</dbReference>
<proteinExistence type="predicted"/>
<dbReference type="Pfam" id="PF00069">
    <property type="entry name" value="Pkinase"/>
    <property type="match status" value="1"/>
</dbReference>
<dbReference type="PANTHER" id="PTHR24346:SF30">
    <property type="entry name" value="MATERNAL EMBRYONIC LEUCINE ZIPPER KINASE"/>
    <property type="match status" value="1"/>
</dbReference>
<dbReference type="InterPro" id="IPR011009">
    <property type="entry name" value="Kinase-like_dom_sf"/>
</dbReference>
<organism evidence="4 5">
    <name type="scientific">Kipferlia bialata</name>
    <dbReference type="NCBI Taxonomy" id="797122"/>
    <lineage>
        <taxon>Eukaryota</taxon>
        <taxon>Metamonada</taxon>
        <taxon>Carpediemonas-like organisms</taxon>
        <taxon>Kipferlia</taxon>
    </lineage>
</organism>
<dbReference type="Gene3D" id="3.30.200.20">
    <property type="entry name" value="Phosphorylase Kinase, domain 1"/>
    <property type="match status" value="1"/>
</dbReference>
<dbReference type="Proteomes" id="UP000265618">
    <property type="component" value="Unassembled WGS sequence"/>
</dbReference>
<comment type="caution">
    <text evidence="4">The sequence shown here is derived from an EMBL/GenBank/DDBJ whole genome shotgun (WGS) entry which is preliminary data.</text>
</comment>
<evidence type="ECO:0000313" key="4">
    <source>
        <dbReference type="EMBL" id="GIQ92479.1"/>
    </source>
</evidence>